<dbReference type="EMBL" id="LBWL01000012">
    <property type="protein sequence ID" value="KKR08751.1"/>
    <property type="molecule type" value="Genomic_DNA"/>
</dbReference>
<dbReference type="InterPro" id="IPR050194">
    <property type="entry name" value="Glycosyltransferase_grp1"/>
</dbReference>
<evidence type="ECO:0000259" key="1">
    <source>
        <dbReference type="Pfam" id="PF00534"/>
    </source>
</evidence>
<evidence type="ECO:0000313" key="3">
    <source>
        <dbReference type="EMBL" id="KKR08751.1"/>
    </source>
</evidence>
<organism evidence="3 4">
    <name type="scientific">Candidatus Yanofskybacteria bacterium GW2011_GWD1_39_16</name>
    <dbReference type="NCBI Taxonomy" id="1619030"/>
    <lineage>
        <taxon>Bacteria</taxon>
        <taxon>Candidatus Yanofskyibacteriota</taxon>
    </lineage>
</organism>
<dbReference type="GO" id="GO:0016757">
    <property type="term" value="F:glycosyltransferase activity"/>
    <property type="evidence" value="ECO:0007669"/>
    <property type="project" value="InterPro"/>
</dbReference>
<dbReference type="Pfam" id="PF13439">
    <property type="entry name" value="Glyco_transf_4"/>
    <property type="match status" value="1"/>
</dbReference>
<name>A0A837HS84_9BACT</name>
<dbReference type="InterPro" id="IPR001296">
    <property type="entry name" value="Glyco_trans_1"/>
</dbReference>
<dbReference type="InterPro" id="IPR028098">
    <property type="entry name" value="Glyco_trans_4-like_N"/>
</dbReference>
<feature type="domain" description="Glycosyl transferase family 1" evidence="1">
    <location>
        <begin position="194"/>
        <end position="324"/>
    </location>
</feature>
<evidence type="ECO:0000259" key="2">
    <source>
        <dbReference type="Pfam" id="PF13439"/>
    </source>
</evidence>
<dbReference type="Pfam" id="PF00534">
    <property type="entry name" value="Glycos_transf_1"/>
    <property type="match status" value="1"/>
</dbReference>
<dbReference type="Gene3D" id="3.40.50.2000">
    <property type="entry name" value="Glycogen Phosphorylase B"/>
    <property type="match status" value="2"/>
</dbReference>
<accession>A0A837HS84</accession>
<gene>
    <name evidence="3" type="ORF">UT35_C0012G0012</name>
</gene>
<evidence type="ECO:0000313" key="4">
    <source>
        <dbReference type="Proteomes" id="UP000033996"/>
    </source>
</evidence>
<dbReference type="Proteomes" id="UP000033996">
    <property type="component" value="Unassembled WGS sequence"/>
</dbReference>
<dbReference type="PANTHER" id="PTHR45947">
    <property type="entry name" value="SULFOQUINOVOSYL TRANSFERASE SQD2"/>
    <property type="match status" value="1"/>
</dbReference>
<protein>
    <submittedName>
        <fullName evidence="3">Glycosyl transferase group 1</fullName>
    </submittedName>
</protein>
<dbReference type="PANTHER" id="PTHR45947:SF3">
    <property type="entry name" value="SULFOQUINOVOSYL TRANSFERASE SQD2"/>
    <property type="match status" value="1"/>
</dbReference>
<sequence length="356" mass="41279">MKIAIVHDWLLNLGGAERVLIALHKIFPEAPIYTLFYRKDFTSKYLKTAAIRSSFCQKIPLIQKIYPWISFIFPTAIESLDFSDFDFVISSSVIFSKGIVLKPRTKHICYCYSPTRFLWDLNSSSHGQGILVNIYKNLLRLWDRSTVTRVDKFIAISENVRQRIRKYYRQDADIIYPPAGIINSENINTQFSDYYLIVSRLYKYKNINVVIDAFNKLNYKLIIIGDGPEYTNLSKMARENIIMLGFVEDDILPSYYKNCRAFVMAQDEDFGLTPIEAMAFGKPVLALRKGGTLEIVKEGESGEFFNDPIPEAVADGVRRLEENYANYDPEKIMATTDKFNFERFKKEILEEIKRLC</sequence>
<comment type="caution">
    <text evidence="3">The sequence shown here is derived from an EMBL/GenBank/DDBJ whole genome shotgun (WGS) entry which is preliminary data.</text>
</comment>
<keyword evidence="3" id="KW-0808">Transferase</keyword>
<reference evidence="3 4" key="1">
    <citation type="journal article" date="2015" name="Nature">
        <title>rRNA introns, odd ribosomes, and small enigmatic genomes across a large radiation of phyla.</title>
        <authorList>
            <person name="Brown C.T."/>
            <person name="Hug L.A."/>
            <person name="Thomas B.C."/>
            <person name="Sharon I."/>
            <person name="Castelle C.J."/>
            <person name="Singh A."/>
            <person name="Wilkins M.J."/>
            <person name="Williams K.H."/>
            <person name="Banfield J.F."/>
        </authorList>
    </citation>
    <scope>NUCLEOTIDE SEQUENCE [LARGE SCALE GENOMIC DNA]</scope>
</reference>
<dbReference type="AlphaFoldDB" id="A0A837HS84"/>
<dbReference type="SUPFAM" id="SSF53756">
    <property type="entry name" value="UDP-Glycosyltransferase/glycogen phosphorylase"/>
    <property type="match status" value="1"/>
</dbReference>
<proteinExistence type="predicted"/>
<feature type="domain" description="Glycosyltransferase subfamily 4-like N-terminal" evidence="2">
    <location>
        <begin position="14"/>
        <end position="177"/>
    </location>
</feature>